<dbReference type="GeneID" id="54296891"/>
<dbReference type="InterPro" id="IPR013332">
    <property type="entry name" value="KPR_N"/>
</dbReference>
<dbReference type="SUPFAM" id="SSF48179">
    <property type="entry name" value="6-phosphogluconate dehydrogenase C-terminal domain-like"/>
    <property type="match status" value="1"/>
</dbReference>
<dbReference type="Pfam" id="PF08546">
    <property type="entry name" value="ApbA_C"/>
    <property type="match status" value="1"/>
</dbReference>
<dbReference type="FunFam" id="1.10.1040.10:FF:000017">
    <property type="entry name" value="2-dehydropantoate 2-reductase"/>
    <property type="match status" value="1"/>
</dbReference>
<keyword evidence="3" id="KW-0560">Oxidoreductase</keyword>
<proteinExistence type="inferred from homology"/>
<dbReference type="NCBIfam" id="TIGR00745">
    <property type="entry name" value="apbA_panE"/>
    <property type="match status" value="1"/>
</dbReference>
<dbReference type="OrthoDB" id="3609at2759"/>
<evidence type="ECO:0000313" key="7">
    <source>
        <dbReference type="Proteomes" id="UP000799438"/>
    </source>
</evidence>
<organism evidence="6 7">
    <name type="scientific">Aplosporella prunicola CBS 121167</name>
    <dbReference type="NCBI Taxonomy" id="1176127"/>
    <lineage>
        <taxon>Eukaryota</taxon>
        <taxon>Fungi</taxon>
        <taxon>Dikarya</taxon>
        <taxon>Ascomycota</taxon>
        <taxon>Pezizomycotina</taxon>
        <taxon>Dothideomycetes</taxon>
        <taxon>Dothideomycetes incertae sedis</taxon>
        <taxon>Botryosphaeriales</taxon>
        <taxon>Aplosporellaceae</taxon>
        <taxon>Aplosporella</taxon>
    </lineage>
</organism>
<dbReference type="Gene3D" id="1.10.1040.10">
    <property type="entry name" value="N-(1-d-carboxylethyl)-l-norvaline Dehydrogenase, domain 2"/>
    <property type="match status" value="1"/>
</dbReference>
<dbReference type="Pfam" id="PF02558">
    <property type="entry name" value="ApbA"/>
    <property type="match status" value="1"/>
</dbReference>
<dbReference type="InterPro" id="IPR051402">
    <property type="entry name" value="KPR-Related"/>
</dbReference>
<dbReference type="AlphaFoldDB" id="A0A6A6B373"/>
<keyword evidence="7" id="KW-1185">Reference proteome</keyword>
<dbReference type="InterPro" id="IPR013752">
    <property type="entry name" value="KPA_reductase"/>
</dbReference>
<comment type="similarity">
    <text evidence="1">Belongs to the ketopantoate reductase family.</text>
</comment>
<dbReference type="GO" id="GO:0015940">
    <property type="term" value="P:pantothenate biosynthetic process"/>
    <property type="evidence" value="ECO:0007669"/>
    <property type="project" value="InterPro"/>
</dbReference>
<evidence type="ECO:0000313" key="6">
    <source>
        <dbReference type="EMBL" id="KAF2137181.1"/>
    </source>
</evidence>
<sequence length="358" mass="39306">MNKRPLEILIFGTGAVGSTLGWRLAQNPYTRLSVVCRSNYDAVKRHGIQLRTSLWGNGQFRPHRVLTSTLQVHDVPFDYVVCTNKVTSLESDSFIHAIAPAVSRGTTLVSAQNGIGVETPLRQAFRANTILSAVCYISCLQPSPGLVQQVSSIRPHALHIGTFDERHSSDRELDHARLERFVALDPKFKLVSDVQAERWTKQVFNGSWNPATAISGLDTHGLLAAAGPQLGVVEALAREIFTVAVRIGVALPRDLPQRTVQFARDNPPIAPSMLQDARVQRQMEVESLCGNIVRLADAVGVPVPTVKATYRTLLGMNRRFQALEQPVRMGDFLAQRPAVSHRLTPPLLDRIPAVSLAG</sequence>
<dbReference type="GO" id="GO:0008677">
    <property type="term" value="F:2-dehydropantoate 2-reductase activity"/>
    <property type="evidence" value="ECO:0007669"/>
    <property type="project" value="InterPro"/>
</dbReference>
<dbReference type="Proteomes" id="UP000799438">
    <property type="component" value="Unassembled WGS sequence"/>
</dbReference>
<accession>A0A6A6B373</accession>
<reference evidence="6" key="1">
    <citation type="journal article" date="2020" name="Stud. Mycol.">
        <title>101 Dothideomycetes genomes: a test case for predicting lifestyles and emergence of pathogens.</title>
        <authorList>
            <person name="Haridas S."/>
            <person name="Albert R."/>
            <person name="Binder M."/>
            <person name="Bloem J."/>
            <person name="Labutti K."/>
            <person name="Salamov A."/>
            <person name="Andreopoulos B."/>
            <person name="Baker S."/>
            <person name="Barry K."/>
            <person name="Bills G."/>
            <person name="Bluhm B."/>
            <person name="Cannon C."/>
            <person name="Castanera R."/>
            <person name="Culley D."/>
            <person name="Daum C."/>
            <person name="Ezra D."/>
            <person name="Gonzalez J."/>
            <person name="Henrissat B."/>
            <person name="Kuo A."/>
            <person name="Liang C."/>
            <person name="Lipzen A."/>
            <person name="Lutzoni F."/>
            <person name="Magnuson J."/>
            <person name="Mondo S."/>
            <person name="Nolan M."/>
            <person name="Ohm R."/>
            <person name="Pangilinan J."/>
            <person name="Park H.-J."/>
            <person name="Ramirez L."/>
            <person name="Alfaro M."/>
            <person name="Sun H."/>
            <person name="Tritt A."/>
            <person name="Yoshinaga Y."/>
            <person name="Zwiers L.-H."/>
            <person name="Turgeon B."/>
            <person name="Goodwin S."/>
            <person name="Spatafora J."/>
            <person name="Crous P."/>
            <person name="Grigoriev I."/>
        </authorList>
    </citation>
    <scope>NUCLEOTIDE SEQUENCE</scope>
    <source>
        <strain evidence="6">CBS 121167</strain>
    </source>
</reference>
<name>A0A6A6B373_9PEZI</name>
<feature type="domain" description="Ketopantoate reductase N-terminal" evidence="4">
    <location>
        <begin position="8"/>
        <end position="163"/>
    </location>
</feature>
<evidence type="ECO:0008006" key="8">
    <source>
        <dbReference type="Google" id="ProtNLM"/>
    </source>
</evidence>
<feature type="domain" description="Ketopantoate reductase C-terminal" evidence="5">
    <location>
        <begin position="193"/>
        <end position="313"/>
    </location>
</feature>
<keyword evidence="2" id="KW-0521">NADP</keyword>
<evidence type="ECO:0000259" key="5">
    <source>
        <dbReference type="Pfam" id="PF08546"/>
    </source>
</evidence>
<evidence type="ECO:0000259" key="4">
    <source>
        <dbReference type="Pfam" id="PF02558"/>
    </source>
</evidence>
<dbReference type="InterPro" id="IPR008927">
    <property type="entry name" value="6-PGluconate_DH-like_C_sf"/>
</dbReference>
<dbReference type="RefSeq" id="XP_033392899.1">
    <property type="nucleotide sequence ID" value="XM_033539395.1"/>
</dbReference>
<evidence type="ECO:0000256" key="3">
    <source>
        <dbReference type="ARBA" id="ARBA00023002"/>
    </source>
</evidence>
<dbReference type="InterPro" id="IPR003710">
    <property type="entry name" value="ApbA"/>
</dbReference>
<evidence type="ECO:0000256" key="1">
    <source>
        <dbReference type="ARBA" id="ARBA00007870"/>
    </source>
</evidence>
<dbReference type="PANTHER" id="PTHR21708">
    <property type="entry name" value="PROBABLE 2-DEHYDROPANTOATE 2-REDUCTASE"/>
    <property type="match status" value="1"/>
</dbReference>
<protein>
    <recommendedName>
        <fullName evidence="8">2-dehydropantoate 2-reductase</fullName>
    </recommendedName>
</protein>
<evidence type="ECO:0000256" key="2">
    <source>
        <dbReference type="ARBA" id="ARBA00022857"/>
    </source>
</evidence>
<dbReference type="InterPro" id="IPR013328">
    <property type="entry name" value="6PGD_dom2"/>
</dbReference>
<dbReference type="Gene3D" id="3.40.50.720">
    <property type="entry name" value="NAD(P)-binding Rossmann-like Domain"/>
    <property type="match status" value="1"/>
</dbReference>
<gene>
    <name evidence="6" type="ORF">K452DRAFT_279042</name>
</gene>
<dbReference type="PANTHER" id="PTHR21708:SF40">
    <property type="entry name" value="REDUCTASE FAMILY PROTEIN, PUTATIVE (AFU_ORTHOLOGUE AFUA_2G14497)-RELATED"/>
    <property type="match status" value="1"/>
</dbReference>
<dbReference type="GO" id="GO:0005737">
    <property type="term" value="C:cytoplasm"/>
    <property type="evidence" value="ECO:0007669"/>
    <property type="project" value="TreeGrafter"/>
</dbReference>
<dbReference type="EMBL" id="ML995506">
    <property type="protein sequence ID" value="KAF2137181.1"/>
    <property type="molecule type" value="Genomic_DNA"/>
</dbReference>